<evidence type="ECO:0000256" key="1">
    <source>
        <dbReference type="SAM" id="MobiDB-lite"/>
    </source>
</evidence>
<dbReference type="EMBL" id="BRXU01000035">
    <property type="protein sequence ID" value="GLC60493.1"/>
    <property type="molecule type" value="Genomic_DNA"/>
</dbReference>
<feature type="compositionally biased region" description="Gly residues" evidence="1">
    <location>
        <begin position="101"/>
        <end position="110"/>
    </location>
</feature>
<accession>A0A9W6F8R2</accession>
<gene>
    <name evidence="2" type="primary">PLESTB002459</name>
    <name evidence="2" type="ORF">PLESTB_001619900</name>
</gene>
<reference evidence="2 3" key="1">
    <citation type="journal article" date="2023" name="Commun. Biol.">
        <title>Reorganization of the ancestral sex-determining regions during the evolution of trioecy in Pleodorina starrii.</title>
        <authorList>
            <person name="Takahashi K."/>
            <person name="Suzuki S."/>
            <person name="Kawai-Toyooka H."/>
            <person name="Yamamoto K."/>
            <person name="Hamaji T."/>
            <person name="Ootsuki R."/>
            <person name="Yamaguchi H."/>
            <person name="Kawachi M."/>
            <person name="Higashiyama T."/>
            <person name="Nozaki H."/>
        </authorList>
    </citation>
    <scope>NUCLEOTIDE SEQUENCE [LARGE SCALE GENOMIC DNA]</scope>
    <source>
        <strain evidence="2 3">NIES-4479</strain>
    </source>
</reference>
<organism evidence="2 3">
    <name type="scientific">Pleodorina starrii</name>
    <dbReference type="NCBI Taxonomy" id="330485"/>
    <lineage>
        <taxon>Eukaryota</taxon>
        <taxon>Viridiplantae</taxon>
        <taxon>Chlorophyta</taxon>
        <taxon>core chlorophytes</taxon>
        <taxon>Chlorophyceae</taxon>
        <taxon>CS clade</taxon>
        <taxon>Chlamydomonadales</taxon>
        <taxon>Volvocaceae</taxon>
        <taxon>Pleodorina</taxon>
    </lineage>
</organism>
<proteinExistence type="predicted"/>
<comment type="caution">
    <text evidence="2">The sequence shown here is derived from an EMBL/GenBank/DDBJ whole genome shotgun (WGS) entry which is preliminary data.</text>
</comment>
<feature type="region of interest" description="Disordered" evidence="1">
    <location>
        <begin position="206"/>
        <end position="242"/>
    </location>
</feature>
<keyword evidence="3" id="KW-1185">Reference proteome</keyword>
<name>A0A9W6F8R2_9CHLO</name>
<dbReference type="AlphaFoldDB" id="A0A9W6F8R2"/>
<sequence>MGCPRGRRSLSSSGTNRSALLSCSPGVSTRCAADSIDWHPRLSAQSGLLRWSSAAGLRWQGGAALGRGEQPPGSDLRAAPGIPARSIRRAGHGLPAEAGGRQPGASGGSVGQDRGSAGRLDRRVLGLAHLLRARPVVGGLYAHSRLPQQSIGGSLAEGLGPPAWGGTLGSMVGGSGGRMAGMGGGTAQPQQPGGKDAVLRQKPHQPTQQVIGAKRGRADAGVEAPAAGAGGSRKAGPKGPTGSKTCDVCYHRGWAFEHNWRSIDKCQSQCAPCSKDKGNRIEVDEKGYCKMCRARLSMHARSAWESPQRVPNDVSACAMDRC</sequence>
<dbReference type="Proteomes" id="UP001165080">
    <property type="component" value="Unassembled WGS sequence"/>
</dbReference>
<protein>
    <submittedName>
        <fullName evidence="2">Uncharacterized protein</fullName>
    </submittedName>
</protein>
<feature type="region of interest" description="Disordered" evidence="1">
    <location>
        <begin position="93"/>
        <end position="117"/>
    </location>
</feature>
<evidence type="ECO:0000313" key="2">
    <source>
        <dbReference type="EMBL" id="GLC60493.1"/>
    </source>
</evidence>
<evidence type="ECO:0000313" key="3">
    <source>
        <dbReference type="Proteomes" id="UP001165080"/>
    </source>
</evidence>